<dbReference type="OrthoDB" id="331763at2759"/>
<evidence type="ECO:0000259" key="5">
    <source>
        <dbReference type="SMART" id="SM00888"/>
    </source>
</evidence>
<keyword evidence="2" id="KW-0251">Elongation factor</keyword>
<accession>A0A7M5XHT7</accession>
<evidence type="ECO:0000256" key="4">
    <source>
        <dbReference type="SAM" id="MobiDB-lite"/>
    </source>
</evidence>
<dbReference type="SMART" id="SM00888">
    <property type="entry name" value="EF1_GNE"/>
    <property type="match status" value="1"/>
</dbReference>
<dbReference type="InterPro" id="IPR036219">
    <property type="entry name" value="eEF-1beta-like_sf"/>
</dbReference>
<evidence type="ECO:0000256" key="2">
    <source>
        <dbReference type="ARBA" id="ARBA00022768"/>
    </source>
</evidence>
<reference evidence="7" key="1">
    <citation type="submission" date="2021-01" db="UniProtKB">
        <authorList>
            <consortium name="EnsemblMetazoa"/>
        </authorList>
    </citation>
    <scope>IDENTIFICATION</scope>
</reference>
<feature type="region of interest" description="Disordered" evidence="4">
    <location>
        <begin position="132"/>
        <end position="171"/>
    </location>
</feature>
<evidence type="ECO:0000313" key="7">
    <source>
        <dbReference type="EnsemblMetazoa" id="CLYHEMP022534.1"/>
    </source>
</evidence>
<dbReference type="PANTHER" id="PTHR11595">
    <property type="entry name" value="EF-HAND AND COILED-COIL DOMAIN-CONTAINING FAMILY MEMBER"/>
    <property type="match status" value="1"/>
</dbReference>
<evidence type="ECO:0000313" key="8">
    <source>
        <dbReference type="Proteomes" id="UP000594262"/>
    </source>
</evidence>
<proteinExistence type="inferred from homology"/>
<dbReference type="SMART" id="SM01182">
    <property type="entry name" value="EF-1_beta_acid"/>
    <property type="match status" value="1"/>
</dbReference>
<protein>
    <submittedName>
        <fullName evidence="7">Uncharacterized protein</fullName>
    </submittedName>
</protein>
<dbReference type="FunFam" id="3.30.70.60:FF:000001">
    <property type="entry name" value="Elongation factor 1-beta 1 like"/>
    <property type="match status" value="1"/>
</dbReference>
<dbReference type="Gene3D" id="3.30.70.60">
    <property type="match status" value="1"/>
</dbReference>
<keyword evidence="3" id="KW-0648">Protein biosynthesis</keyword>
<dbReference type="InterPro" id="IPR014038">
    <property type="entry name" value="EF1B_bsu/dsu_GNE"/>
</dbReference>
<evidence type="ECO:0000256" key="1">
    <source>
        <dbReference type="ARBA" id="ARBA00007411"/>
    </source>
</evidence>
<keyword evidence="8" id="KW-1185">Reference proteome</keyword>
<dbReference type="Pfam" id="PF00736">
    <property type="entry name" value="EF1_GNE"/>
    <property type="match status" value="1"/>
</dbReference>
<dbReference type="PROSITE" id="PS00824">
    <property type="entry name" value="EF1BD_1"/>
    <property type="match status" value="1"/>
</dbReference>
<dbReference type="InterPro" id="IPR049720">
    <property type="entry name" value="EF1B_bsu/dsu"/>
</dbReference>
<comment type="similarity">
    <text evidence="1">Belongs to the EF-1-beta/EF-1-delta family.</text>
</comment>
<feature type="domain" description="Elongation factor 1 beta central acidic region eukaryote" evidence="6">
    <location>
        <begin position="154"/>
        <end position="184"/>
    </location>
</feature>
<feature type="compositionally biased region" description="Acidic residues" evidence="4">
    <location>
        <begin position="148"/>
        <end position="167"/>
    </location>
</feature>
<evidence type="ECO:0000256" key="3">
    <source>
        <dbReference type="ARBA" id="ARBA00022917"/>
    </source>
</evidence>
<sequence>MAFPPEMMHERVWFDRPSYDEAENHYQLFLTNNLSAQLAEKHFDKTDGGLVEQVTKVASDAGCALISEIAKARDSIKQSLSGMASQVTHVVTAENDAHITELTNENKELKGLVAKLVGQVAALELRVSKLEEGNTSPAAKKEEKAKDDDDDFDLFGDDDDDEEEETEEEKRIKEERVKKYNDKKSKKPALIAKSSILLDIKPWDDETDLKEMERLVKTIEMDGLVWGAAKLVPLAYGIKKLQILCVIEDDKVSTDDLEDLITAFEDHVSLFPSIIIFKPRI</sequence>
<dbReference type="Proteomes" id="UP000594262">
    <property type="component" value="Unplaced"/>
</dbReference>
<dbReference type="SUPFAM" id="SSF54984">
    <property type="entry name" value="eEF-1beta-like"/>
    <property type="match status" value="1"/>
</dbReference>
<dbReference type="CDD" id="cd00292">
    <property type="entry name" value="EF1B"/>
    <property type="match status" value="1"/>
</dbReference>
<dbReference type="GO" id="GO:0005829">
    <property type="term" value="C:cytosol"/>
    <property type="evidence" value="ECO:0007669"/>
    <property type="project" value="TreeGrafter"/>
</dbReference>
<dbReference type="EnsemblMetazoa" id="CLYHEMT022534.1">
    <property type="protein sequence ID" value="CLYHEMP022534.1"/>
    <property type="gene ID" value="CLYHEMG022534"/>
</dbReference>
<dbReference type="InterPro" id="IPR001326">
    <property type="entry name" value="Transl_elong_EF1B_B/D_CS"/>
</dbReference>
<dbReference type="InterPro" id="IPR014717">
    <property type="entry name" value="Transl_elong_EF1B/ribsomal_bS6"/>
</dbReference>
<dbReference type="PANTHER" id="PTHR11595:SF21">
    <property type="entry name" value="ELONGATION FACTOR 1-BETA"/>
    <property type="match status" value="1"/>
</dbReference>
<organism evidence="7 8">
    <name type="scientific">Clytia hemisphaerica</name>
    <dbReference type="NCBI Taxonomy" id="252671"/>
    <lineage>
        <taxon>Eukaryota</taxon>
        <taxon>Metazoa</taxon>
        <taxon>Cnidaria</taxon>
        <taxon>Hydrozoa</taxon>
        <taxon>Hydroidolina</taxon>
        <taxon>Leptothecata</taxon>
        <taxon>Obeliida</taxon>
        <taxon>Clytiidae</taxon>
        <taxon>Clytia</taxon>
    </lineage>
</organism>
<dbReference type="InterPro" id="IPR018940">
    <property type="entry name" value="EF-1_beta_acid_region_euk"/>
</dbReference>
<name>A0A7M5XHT7_9CNID</name>
<feature type="domain" description="Translation elongation factor EF1B beta/delta subunit guanine nucleotide exchange" evidence="5">
    <location>
        <begin position="193"/>
        <end position="271"/>
    </location>
</feature>
<dbReference type="GO" id="GO:0005085">
    <property type="term" value="F:guanyl-nucleotide exchange factor activity"/>
    <property type="evidence" value="ECO:0007669"/>
    <property type="project" value="TreeGrafter"/>
</dbReference>
<dbReference type="AlphaFoldDB" id="A0A7M5XHT7"/>
<evidence type="ECO:0000259" key="6">
    <source>
        <dbReference type="SMART" id="SM01182"/>
    </source>
</evidence>
<dbReference type="GO" id="GO:0005853">
    <property type="term" value="C:eukaryotic translation elongation factor 1 complex"/>
    <property type="evidence" value="ECO:0007669"/>
    <property type="project" value="InterPro"/>
</dbReference>
<dbReference type="GO" id="GO:0003746">
    <property type="term" value="F:translation elongation factor activity"/>
    <property type="evidence" value="ECO:0007669"/>
    <property type="project" value="UniProtKB-KW"/>
</dbReference>